<keyword evidence="2" id="KW-0808">Transferase</keyword>
<keyword evidence="3" id="KW-1185">Reference proteome</keyword>
<evidence type="ECO:0000259" key="1">
    <source>
        <dbReference type="PROSITE" id="PS51186"/>
    </source>
</evidence>
<organism evidence="2 3">
    <name type="scientific">Saliterribacillus persicus</name>
    <dbReference type="NCBI Taxonomy" id="930114"/>
    <lineage>
        <taxon>Bacteria</taxon>
        <taxon>Bacillati</taxon>
        <taxon>Bacillota</taxon>
        <taxon>Bacilli</taxon>
        <taxon>Bacillales</taxon>
        <taxon>Bacillaceae</taxon>
        <taxon>Saliterribacillus</taxon>
    </lineage>
</organism>
<dbReference type="Proteomes" id="UP000252585">
    <property type="component" value="Unassembled WGS sequence"/>
</dbReference>
<protein>
    <submittedName>
        <fullName evidence="2">Putative acetyltransferase</fullName>
    </submittedName>
</protein>
<dbReference type="InterPro" id="IPR000182">
    <property type="entry name" value="GNAT_dom"/>
</dbReference>
<proteinExistence type="predicted"/>
<dbReference type="AlphaFoldDB" id="A0A368XZ28"/>
<accession>A0A368XZ28</accession>
<sequence>MFLSQPTIELKEQYFDFYEEWVKSGEEMVPFVIKKNPENFHSMMNYLSNCEKGIEPQVDWVPENSTYWLVDNNEVIGVINLRHRLSHKLFNQGGHIGYGIRPSKRRKGYATTMLLLAFEKARELGLKKVLLVCNSSNNPSIKVILNNGGIRDTDFIDEENNLLKRFWIKL</sequence>
<gene>
    <name evidence="2" type="ORF">DFR57_104259</name>
</gene>
<dbReference type="Gene3D" id="3.40.630.30">
    <property type="match status" value="1"/>
</dbReference>
<dbReference type="EMBL" id="QPJJ01000004">
    <property type="protein sequence ID" value="RCW73261.1"/>
    <property type="molecule type" value="Genomic_DNA"/>
</dbReference>
<dbReference type="CDD" id="cd04301">
    <property type="entry name" value="NAT_SF"/>
    <property type="match status" value="1"/>
</dbReference>
<dbReference type="PANTHER" id="PTHR39173:SF1">
    <property type="entry name" value="ACETYLTRANSFERASE"/>
    <property type="match status" value="1"/>
</dbReference>
<dbReference type="GO" id="GO:0016747">
    <property type="term" value="F:acyltransferase activity, transferring groups other than amino-acyl groups"/>
    <property type="evidence" value="ECO:0007669"/>
    <property type="project" value="InterPro"/>
</dbReference>
<feature type="domain" description="N-acetyltransferase" evidence="1">
    <location>
        <begin position="30"/>
        <end position="170"/>
    </location>
</feature>
<dbReference type="PROSITE" id="PS51186">
    <property type="entry name" value="GNAT"/>
    <property type="match status" value="1"/>
</dbReference>
<evidence type="ECO:0000313" key="3">
    <source>
        <dbReference type="Proteomes" id="UP000252585"/>
    </source>
</evidence>
<dbReference type="SUPFAM" id="SSF55729">
    <property type="entry name" value="Acyl-CoA N-acyltransferases (Nat)"/>
    <property type="match status" value="1"/>
</dbReference>
<name>A0A368XZ28_9BACI</name>
<comment type="caution">
    <text evidence="2">The sequence shown here is derived from an EMBL/GenBank/DDBJ whole genome shotgun (WGS) entry which is preliminary data.</text>
</comment>
<evidence type="ECO:0000313" key="2">
    <source>
        <dbReference type="EMBL" id="RCW73261.1"/>
    </source>
</evidence>
<dbReference type="InterPro" id="IPR016181">
    <property type="entry name" value="Acyl_CoA_acyltransferase"/>
</dbReference>
<dbReference type="RefSeq" id="WP_114352349.1">
    <property type="nucleotide sequence ID" value="NZ_QPJJ01000004.1"/>
</dbReference>
<dbReference type="PANTHER" id="PTHR39173">
    <property type="entry name" value="ACETYLTRANSFERASE"/>
    <property type="match status" value="1"/>
</dbReference>
<dbReference type="OrthoDB" id="9797989at2"/>
<reference evidence="2 3" key="1">
    <citation type="submission" date="2018-07" db="EMBL/GenBank/DDBJ databases">
        <title>Genomic Encyclopedia of Type Strains, Phase IV (KMG-IV): sequencing the most valuable type-strain genomes for metagenomic binning, comparative biology and taxonomic classification.</title>
        <authorList>
            <person name="Goeker M."/>
        </authorList>
    </citation>
    <scope>NUCLEOTIDE SEQUENCE [LARGE SCALE GENOMIC DNA]</scope>
    <source>
        <strain evidence="2 3">DSM 27696</strain>
    </source>
</reference>
<dbReference type="Pfam" id="PF13302">
    <property type="entry name" value="Acetyltransf_3"/>
    <property type="match status" value="1"/>
</dbReference>